<evidence type="ECO:0000313" key="2">
    <source>
        <dbReference type="Proteomes" id="UP000219994"/>
    </source>
</evidence>
<protein>
    <submittedName>
        <fullName evidence="1">Uncharacterized protein</fullName>
    </submittedName>
</protein>
<sequence length="163" mass="17287">MVFQGDVLPIGALLERAQTAPAYEPGADVGVRHTAADNAARCAVLLSAGDTPEACWRFGILQTLDDYASTLRRGGVKLAAEVFAPAPAPTGSVRIDAAFAALADHLAEHDGWPAPAWATDPARRADGWYPAVPTIFRAEAEQDSPRAFRPRGILITGRSLDRA</sequence>
<dbReference type="EMBL" id="NAEP01000059">
    <property type="protein sequence ID" value="PDQ34204.1"/>
    <property type="molecule type" value="Genomic_DNA"/>
</dbReference>
<accession>A0A2A6FMU0</accession>
<organism evidence="1 2">
    <name type="scientific">Candidatus Lumbricidiphila eiseniae</name>
    <dbReference type="NCBI Taxonomy" id="1969409"/>
    <lineage>
        <taxon>Bacteria</taxon>
        <taxon>Bacillati</taxon>
        <taxon>Actinomycetota</taxon>
        <taxon>Actinomycetes</taxon>
        <taxon>Micrococcales</taxon>
        <taxon>Microbacteriaceae</taxon>
        <taxon>Candidatus Lumbricidiphila</taxon>
    </lineage>
</organism>
<evidence type="ECO:0000313" key="1">
    <source>
        <dbReference type="EMBL" id="PDQ34204.1"/>
    </source>
</evidence>
<proteinExistence type="predicted"/>
<gene>
    <name evidence="1" type="ORF">B5766_12170</name>
</gene>
<comment type="caution">
    <text evidence="1">The sequence shown here is derived from an EMBL/GenBank/DDBJ whole genome shotgun (WGS) entry which is preliminary data.</text>
</comment>
<name>A0A2A6FMU0_9MICO</name>
<dbReference type="AlphaFoldDB" id="A0A2A6FMU0"/>
<reference evidence="2" key="1">
    <citation type="submission" date="2017-03" db="EMBL/GenBank/DDBJ databases">
        <authorList>
            <person name="Lund M.B."/>
        </authorList>
    </citation>
    <scope>NUCLEOTIDE SEQUENCE [LARGE SCALE GENOMIC DNA]</scope>
</reference>
<dbReference type="Proteomes" id="UP000219994">
    <property type="component" value="Unassembled WGS sequence"/>
</dbReference>